<proteinExistence type="predicted"/>
<dbReference type="GO" id="GO:0008270">
    <property type="term" value="F:zinc ion binding"/>
    <property type="evidence" value="ECO:0007669"/>
    <property type="project" value="UniProtKB-KW"/>
</dbReference>
<accession>A0A182W7W1</accession>
<dbReference type="VEuPathDB" id="VectorBase:AMIN006434"/>
<dbReference type="PANTHER" id="PTHR46954:SF1">
    <property type="entry name" value="C2H2-TYPE DOMAIN-CONTAINING PROTEIN"/>
    <property type="match status" value="1"/>
</dbReference>
<keyword evidence="1" id="KW-0863">Zinc-finger</keyword>
<dbReference type="InterPro" id="IPR013087">
    <property type="entry name" value="Znf_C2H2_type"/>
</dbReference>
<keyword evidence="1" id="KW-0862">Zinc</keyword>
<reference evidence="3" key="2">
    <citation type="submission" date="2020-05" db="UniProtKB">
        <authorList>
            <consortium name="EnsemblMetazoa"/>
        </authorList>
    </citation>
    <scope>IDENTIFICATION</scope>
    <source>
        <strain evidence="3">MINIMUS1</strain>
    </source>
</reference>
<protein>
    <recommendedName>
        <fullName evidence="2">C2H2-type domain-containing protein</fullName>
    </recommendedName>
</protein>
<evidence type="ECO:0000256" key="1">
    <source>
        <dbReference type="PROSITE-ProRule" id="PRU00042"/>
    </source>
</evidence>
<evidence type="ECO:0000259" key="2">
    <source>
        <dbReference type="PROSITE" id="PS50157"/>
    </source>
</evidence>
<organism evidence="3 4">
    <name type="scientific">Anopheles minimus</name>
    <dbReference type="NCBI Taxonomy" id="112268"/>
    <lineage>
        <taxon>Eukaryota</taxon>
        <taxon>Metazoa</taxon>
        <taxon>Ecdysozoa</taxon>
        <taxon>Arthropoda</taxon>
        <taxon>Hexapoda</taxon>
        <taxon>Insecta</taxon>
        <taxon>Pterygota</taxon>
        <taxon>Neoptera</taxon>
        <taxon>Endopterygota</taxon>
        <taxon>Diptera</taxon>
        <taxon>Nematocera</taxon>
        <taxon>Culicoidea</taxon>
        <taxon>Culicidae</taxon>
        <taxon>Anophelinae</taxon>
        <taxon>Anopheles</taxon>
    </lineage>
</organism>
<sequence>MFDGFPVVCEYIDTIVSNLPPDPTFCWEPEWSANHVRTSQYFLQVVKCANRKCCSEHRSSYFIVMPEQFFSAPICIQQSKEGLKAQHILQSLICKTCDMYFAPHVLLKEHLKVHANKEEGEKRMNLVEQNSYRLKERMNVENEDAIWEEEAVNNTENNGIPIISIDEQMKPTWRDV</sequence>
<evidence type="ECO:0000313" key="4">
    <source>
        <dbReference type="Proteomes" id="UP000075920"/>
    </source>
</evidence>
<evidence type="ECO:0000313" key="3">
    <source>
        <dbReference type="EnsemblMetazoa" id="AMIN006434-PA"/>
    </source>
</evidence>
<dbReference type="AlphaFoldDB" id="A0A182W7W1"/>
<reference evidence="4" key="1">
    <citation type="submission" date="2013-03" db="EMBL/GenBank/DDBJ databases">
        <title>The Genome Sequence of Anopheles minimus MINIMUS1.</title>
        <authorList>
            <consortium name="The Broad Institute Genomics Platform"/>
            <person name="Neafsey D.E."/>
            <person name="Walton C."/>
            <person name="Walker B."/>
            <person name="Young S.K."/>
            <person name="Zeng Q."/>
            <person name="Gargeya S."/>
            <person name="Fitzgerald M."/>
            <person name="Haas B."/>
            <person name="Abouelleil A."/>
            <person name="Allen A.W."/>
            <person name="Alvarado L."/>
            <person name="Arachchi H.M."/>
            <person name="Berlin A.M."/>
            <person name="Chapman S.B."/>
            <person name="Gainer-Dewar J."/>
            <person name="Goldberg J."/>
            <person name="Griggs A."/>
            <person name="Gujja S."/>
            <person name="Hansen M."/>
            <person name="Howarth C."/>
            <person name="Imamovic A."/>
            <person name="Ireland A."/>
            <person name="Larimer J."/>
            <person name="McCowan C."/>
            <person name="Murphy C."/>
            <person name="Pearson M."/>
            <person name="Poon T.W."/>
            <person name="Priest M."/>
            <person name="Roberts A."/>
            <person name="Saif S."/>
            <person name="Shea T."/>
            <person name="Sisk P."/>
            <person name="Sykes S."/>
            <person name="Wortman J."/>
            <person name="Nusbaum C."/>
            <person name="Birren B."/>
        </authorList>
    </citation>
    <scope>NUCLEOTIDE SEQUENCE [LARGE SCALE GENOMIC DNA]</scope>
    <source>
        <strain evidence="4">MINIMUS1</strain>
    </source>
</reference>
<feature type="domain" description="C2H2-type" evidence="2">
    <location>
        <begin position="92"/>
        <end position="119"/>
    </location>
</feature>
<dbReference type="PROSITE" id="PS00028">
    <property type="entry name" value="ZINC_FINGER_C2H2_1"/>
    <property type="match status" value="1"/>
</dbReference>
<dbReference type="Proteomes" id="UP000075920">
    <property type="component" value="Unassembled WGS sequence"/>
</dbReference>
<keyword evidence="1" id="KW-0479">Metal-binding</keyword>
<name>A0A182W7W1_9DIPT</name>
<keyword evidence="4" id="KW-1185">Reference proteome</keyword>
<dbReference type="EnsemblMetazoa" id="AMIN006434-RA">
    <property type="protein sequence ID" value="AMIN006434-PA"/>
    <property type="gene ID" value="AMIN006434"/>
</dbReference>
<dbReference type="PROSITE" id="PS50157">
    <property type="entry name" value="ZINC_FINGER_C2H2_2"/>
    <property type="match status" value="1"/>
</dbReference>
<dbReference type="PANTHER" id="PTHR46954">
    <property type="entry name" value="C2H2-TYPE DOMAIN-CONTAINING PROTEIN"/>
    <property type="match status" value="1"/>
</dbReference>